<dbReference type="Pfam" id="PF25772">
    <property type="entry name" value="HEAT_RRP12_N"/>
    <property type="match status" value="1"/>
</dbReference>
<feature type="region of interest" description="Disordered" evidence="4">
    <location>
        <begin position="1042"/>
        <end position="1212"/>
    </location>
</feature>
<dbReference type="Proteomes" id="UP000567624">
    <property type="component" value="Unassembled WGS sequence"/>
</dbReference>
<keyword evidence="3" id="KW-0539">Nucleus</keyword>
<sequence>GRLRSGAAAKLKRWRKGHSSDSNPETRQHRLAARSRFCSRPAEKSNLTVDAVKLHNELQSGSLRLERASDSVQLRMEEDEAATEKSSGTFLSGLSDCTNVTFSKVQRFWESNSAAHKEICAVLAAVTEVIRSRGGKESETEYFAALMTTLEAVESPESLSAVAYLLNLVLKRVPSPVLIKKFSDASKAFMSIVSSQACSGSTSALRWVLSCLATLLRKQDLAAWSYPVTLQVYHGLLSFCVHTKPKVRKAAQYGVCSVLRGSESMFGDAAPEHHPAAPSTAKFCVQEIEKAGGGKEATTTLHVLALLRDVLPCFPASMVKTCCETLLRVMTLSHVLVTACAMQAFYSLFSAQASVACLPAELNAQIITALYDYVPSTSDLQPLLTWLSTMERAHVNLGRLQKDLCWAHLPRLFSAAMNCFLSPHSQVVSAAAQTLETLLSECVAPHMEDLGTVSASAPAPAAYLCKMFRSVEEGLTYRFHAVWDKVLRVLEVFFETCGKQCHPIMRKCLQSLCDLRLSPHFPYTAEVDQAVGAAVSTMGPEVLLETVPLEIDGKEETLDFPRSWLLPVLRDYVQGTRLGFFTSYFLPLAAALKNRALEFTQAGKNVEAKLYDTLQWQIWTLLPGFCIRPTDVLGAFKGLARTLGMAISERPDLRPAVCQALRTLIHKGCETDAERAEVGRFAKNFLPILFNVYSQSEEDEGNSAQRRSVLDTVRAYLTITDSQMVCGFLEKASTKLTSPESSEFTRLSILDLVVAMAPYADEQSLSSLYRTIQPSLQSKEHSMQKKAYRVLEEVCAAPHAPCQAFVRSHLQDLQAALLDSLKSAASPAKRPRLKCLYHIVKQLSAEHEPFVTALVPEVILCTKEVSVGARKNAFMLLVEMGHAFIRFGPTPEEAMHRFLLLIYAGLTGSVTMISCTVLALTRLFFEFKDHLEFTVVEQLLQNICLLLASRTRDVVKAALGFIKVTLLLVDTKLLAKHVQAMLEAVGNLSDDMRRHFRMKLRNLFIKFIRKFGFELVKGLLPAEYHKVLVNIRKAEARNRKKRALKQAAADTDEEEAPQAQPRRDSMEEILADSEDEEEEEERQQSKEWRKQARQKGQAWLKEGEEDEPLNFLDPNVSQRVLATKPGPKRSRAVSHDFQMSEDGRLIIHEEEEEVDDDEAKGADKEMADVLQDVGLRSKKSQKRRFREEPDDEEAEAGTYSQYRAGGSGIHRQLNKEPAFGAEYRSKKGKGDVKKKGQLDPYAYIPLNRAKLNRRKRAKMQGQFKGLMKGAQRGAKAGRRNRVKSQRS</sequence>
<name>A0A7K8QPJ5_9PASS</name>
<dbReference type="InterPro" id="IPR016024">
    <property type="entry name" value="ARM-type_fold"/>
</dbReference>
<dbReference type="InterPro" id="IPR012978">
    <property type="entry name" value="HEAT_RRP12"/>
</dbReference>
<feature type="compositionally biased region" description="Acidic residues" evidence="4">
    <location>
        <begin position="1149"/>
        <end position="1158"/>
    </location>
</feature>
<evidence type="ECO:0000256" key="3">
    <source>
        <dbReference type="ARBA" id="ARBA00023242"/>
    </source>
</evidence>
<dbReference type="PANTHER" id="PTHR48287:SF1">
    <property type="entry name" value="ARM REPEAT SUPERFAMILY PROTEIN"/>
    <property type="match status" value="1"/>
</dbReference>
<comment type="caution">
    <text evidence="7">The sequence shown here is derived from an EMBL/GenBank/DDBJ whole genome shotgun (WGS) entry which is preliminary data.</text>
</comment>
<dbReference type="GO" id="GO:0005634">
    <property type="term" value="C:nucleus"/>
    <property type="evidence" value="ECO:0007669"/>
    <property type="project" value="UniProtKB-SubCell"/>
</dbReference>
<proteinExistence type="inferred from homology"/>
<feature type="non-terminal residue" evidence="7">
    <location>
        <position position="1"/>
    </location>
</feature>
<evidence type="ECO:0000256" key="1">
    <source>
        <dbReference type="ARBA" id="ARBA00004123"/>
    </source>
</evidence>
<gene>
    <name evidence="7" type="primary">Rrp12</name>
    <name evidence="7" type="ORF">SMICAP_R04786</name>
</gene>
<organism evidence="7 8">
    <name type="scientific">Smithornis capensis</name>
    <dbReference type="NCBI Taxonomy" id="363769"/>
    <lineage>
        <taxon>Eukaryota</taxon>
        <taxon>Metazoa</taxon>
        <taxon>Chordata</taxon>
        <taxon>Craniata</taxon>
        <taxon>Vertebrata</taxon>
        <taxon>Euteleostomi</taxon>
        <taxon>Archelosauria</taxon>
        <taxon>Archosauria</taxon>
        <taxon>Dinosauria</taxon>
        <taxon>Saurischia</taxon>
        <taxon>Theropoda</taxon>
        <taxon>Coelurosauria</taxon>
        <taxon>Aves</taxon>
        <taxon>Neognathae</taxon>
        <taxon>Neoaves</taxon>
        <taxon>Telluraves</taxon>
        <taxon>Australaves</taxon>
        <taxon>Passeriformes</taxon>
        <taxon>Eurylaimidae</taxon>
        <taxon>Smithornis</taxon>
    </lineage>
</organism>
<dbReference type="InterPro" id="IPR052087">
    <property type="entry name" value="RRP12"/>
</dbReference>
<evidence type="ECO:0000259" key="6">
    <source>
        <dbReference type="Pfam" id="PF25772"/>
    </source>
</evidence>
<feature type="region of interest" description="Disordered" evidence="4">
    <location>
        <begin position="1257"/>
        <end position="1287"/>
    </location>
</feature>
<evidence type="ECO:0000259" key="5">
    <source>
        <dbReference type="Pfam" id="PF08161"/>
    </source>
</evidence>
<dbReference type="Pfam" id="PF08161">
    <property type="entry name" value="RRP12_HEAT"/>
    <property type="match status" value="1"/>
</dbReference>
<feature type="domain" description="RRP12 N-terminal HEAT" evidence="6">
    <location>
        <begin position="105"/>
        <end position="352"/>
    </location>
</feature>
<feature type="domain" description="RRP12 HEAT" evidence="5">
    <location>
        <begin position="422"/>
        <end position="695"/>
    </location>
</feature>
<feature type="compositionally biased region" description="Basic residues" evidence="4">
    <location>
        <begin position="1275"/>
        <end position="1287"/>
    </location>
</feature>
<evidence type="ECO:0000256" key="2">
    <source>
        <dbReference type="ARBA" id="ARBA00007690"/>
    </source>
</evidence>
<dbReference type="SUPFAM" id="SSF48371">
    <property type="entry name" value="ARM repeat"/>
    <property type="match status" value="1"/>
</dbReference>
<dbReference type="Gene3D" id="1.25.10.10">
    <property type="entry name" value="Leucine-rich Repeat Variant"/>
    <property type="match status" value="2"/>
</dbReference>
<dbReference type="PANTHER" id="PTHR48287">
    <property type="entry name" value="ARM REPEAT SUPERFAMILY PROTEIN"/>
    <property type="match status" value="1"/>
</dbReference>
<comment type="similarity">
    <text evidence="2">Belongs to the RRP12 family.</text>
</comment>
<feature type="non-terminal residue" evidence="7">
    <location>
        <position position="1287"/>
    </location>
</feature>
<comment type="subcellular location">
    <subcellularLocation>
        <location evidence="1">Nucleus</location>
    </subcellularLocation>
</comment>
<feature type="region of interest" description="Disordered" evidence="4">
    <location>
        <begin position="1"/>
        <end position="31"/>
    </location>
</feature>
<dbReference type="InterPro" id="IPR011989">
    <property type="entry name" value="ARM-like"/>
</dbReference>
<feature type="compositionally biased region" description="Acidic residues" evidence="4">
    <location>
        <begin position="1067"/>
        <end position="1081"/>
    </location>
</feature>
<evidence type="ECO:0000313" key="8">
    <source>
        <dbReference type="Proteomes" id="UP000567624"/>
    </source>
</evidence>
<reference evidence="7 8" key="1">
    <citation type="submission" date="2019-09" db="EMBL/GenBank/DDBJ databases">
        <title>Bird 10,000 Genomes (B10K) Project - Family phase.</title>
        <authorList>
            <person name="Zhang G."/>
        </authorList>
    </citation>
    <scope>NUCLEOTIDE SEQUENCE [LARGE SCALE GENOMIC DNA]</scope>
    <source>
        <strain evidence="7">B10K-CU-031-20</strain>
    </source>
</reference>
<keyword evidence="8" id="KW-1185">Reference proteome</keyword>
<accession>A0A7K8QPJ5</accession>
<evidence type="ECO:0000313" key="7">
    <source>
        <dbReference type="EMBL" id="NXF07529.1"/>
    </source>
</evidence>
<evidence type="ECO:0000256" key="4">
    <source>
        <dbReference type="SAM" id="MobiDB-lite"/>
    </source>
</evidence>
<dbReference type="InterPro" id="IPR057860">
    <property type="entry name" value="HEAT_RRP12_N"/>
</dbReference>
<protein>
    <submittedName>
        <fullName evidence="7">RRP12 protein</fullName>
    </submittedName>
</protein>
<dbReference type="EMBL" id="VWYW01000216">
    <property type="protein sequence ID" value="NXF07529.1"/>
    <property type="molecule type" value="Genomic_DNA"/>
</dbReference>